<evidence type="ECO:0000259" key="1">
    <source>
        <dbReference type="Pfam" id="PF05057"/>
    </source>
</evidence>
<protein>
    <recommendedName>
        <fullName evidence="1">DUF676 domain-containing protein</fullName>
    </recommendedName>
</protein>
<dbReference type="Gene3D" id="3.40.50.1820">
    <property type="entry name" value="alpha/beta hydrolase"/>
    <property type="match status" value="1"/>
</dbReference>
<sequence>MSDLPPPQTRDCQYGCMCGFQRSCFYFRRRRAATAPPSVNSLSAKHIVIMVNGIIGSAHNWKFAADQFRAKCGSEILVHCSSRNSCTLTFDGVDVMGHRLAEEVKEVVKGCPNLTKISFVAHSLGGLIARYAIGQLFTHSETIPSGVQDAEQEFCQPLHGTILGLQPVNFVTVATPHIGLKGSWQLPFLCGFRFLERVASHTAHLIVGPTGRHLFLADGDKEQPPLLQCMVSDCSQGLFMSGLQAFQQRVAYANCNYDYVVGWRTATFRRESEVPKLRKKPLNPKYPHIIHIEDVPAETKECCSDSRPSSNPIEENMISALRQMTWQRVDVCFVGTLQKYDAHNTIQVKRQCMQEGADVIAHMIDNFIL</sequence>
<dbReference type="OMA" id="ACRISWI"/>
<proteinExistence type="predicted"/>
<dbReference type="Proteomes" id="UP000825935">
    <property type="component" value="Chromosome 10"/>
</dbReference>
<evidence type="ECO:0000313" key="2">
    <source>
        <dbReference type="EMBL" id="KAH7426813.1"/>
    </source>
</evidence>
<dbReference type="AlphaFoldDB" id="A0A8T2TZ20"/>
<dbReference type="Pfam" id="PF05057">
    <property type="entry name" value="DUF676"/>
    <property type="match status" value="1"/>
</dbReference>
<dbReference type="EMBL" id="CM035415">
    <property type="protein sequence ID" value="KAH7426813.1"/>
    <property type="molecule type" value="Genomic_DNA"/>
</dbReference>
<name>A0A8T2TZ20_CERRI</name>
<reference evidence="2" key="1">
    <citation type="submission" date="2021-08" db="EMBL/GenBank/DDBJ databases">
        <title>WGS assembly of Ceratopteris richardii.</title>
        <authorList>
            <person name="Marchant D.B."/>
            <person name="Chen G."/>
            <person name="Jenkins J."/>
            <person name="Shu S."/>
            <person name="Leebens-Mack J."/>
            <person name="Grimwood J."/>
            <person name="Schmutz J."/>
            <person name="Soltis P."/>
            <person name="Soltis D."/>
            <person name="Chen Z.-H."/>
        </authorList>
    </citation>
    <scope>NUCLEOTIDE SEQUENCE</scope>
    <source>
        <strain evidence="2">Whitten #5841</strain>
        <tissue evidence="2">Leaf</tissue>
    </source>
</reference>
<keyword evidence="3" id="KW-1185">Reference proteome</keyword>
<comment type="caution">
    <text evidence="2">The sequence shown here is derived from an EMBL/GenBank/DDBJ whole genome shotgun (WGS) entry which is preliminary data.</text>
</comment>
<dbReference type="SUPFAM" id="SSF53474">
    <property type="entry name" value="alpha/beta-Hydrolases"/>
    <property type="match status" value="1"/>
</dbReference>
<gene>
    <name evidence="2" type="ORF">KP509_10G017800</name>
</gene>
<feature type="domain" description="DUF676" evidence="1">
    <location>
        <begin position="44"/>
        <end position="263"/>
    </location>
</feature>
<dbReference type="InterPro" id="IPR007751">
    <property type="entry name" value="DUF676_lipase-like"/>
</dbReference>
<dbReference type="InterPro" id="IPR044294">
    <property type="entry name" value="Lipase-like"/>
</dbReference>
<dbReference type="PANTHER" id="PTHR12482:SF4">
    <property type="entry name" value="ALPHA_BETA-HYDROLASES SUPERFAMILY PROTEIN"/>
    <property type="match status" value="1"/>
</dbReference>
<dbReference type="InterPro" id="IPR029058">
    <property type="entry name" value="AB_hydrolase_fold"/>
</dbReference>
<accession>A0A8T2TZ20</accession>
<evidence type="ECO:0000313" key="3">
    <source>
        <dbReference type="Proteomes" id="UP000825935"/>
    </source>
</evidence>
<organism evidence="2 3">
    <name type="scientific">Ceratopteris richardii</name>
    <name type="common">Triangle waterfern</name>
    <dbReference type="NCBI Taxonomy" id="49495"/>
    <lineage>
        <taxon>Eukaryota</taxon>
        <taxon>Viridiplantae</taxon>
        <taxon>Streptophyta</taxon>
        <taxon>Embryophyta</taxon>
        <taxon>Tracheophyta</taxon>
        <taxon>Polypodiopsida</taxon>
        <taxon>Polypodiidae</taxon>
        <taxon>Polypodiales</taxon>
        <taxon>Pteridineae</taxon>
        <taxon>Pteridaceae</taxon>
        <taxon>Parkerioideae</taxon>
        <taxon>Ceratopteris</taxon>
    </lineage>
</organism>
<dbReference type="OrthoDB" id="273452at2759"/>
<dbReference type="PANTHER" id="PTHR12482">
    <property type="entry name" value="LIPASE ROG1-RELATED-RELATED"/>
    <property type="match status" value="1"/>
</dbReference>